<gene>
    <name evidence="2" type="ORF">Egran_03513</name>
</gene>
<keyword evidence="1" id="KW-1133">Transmembrane helix</keyword>
<comment type="caution">
    <text evidence="2">The sequence shown here is derived from an EMBL/GenBank/DDBJ whole genome shotgun (WGS) entry which is preliminary data.</text>
</comment>
<organism evidence="2 3">
    <name type="scientific">Elaphomyces granulatus</name>
    <dbReference type="NCBI Taxonomy" id="519963"/>
    <lineage>
        <taxon>Eukaryota</taxon>
        <taxon>Fungi</taxon>
        <taxon>Dikarya</taxon>
        <taxon>Ascomycota</taxon>
        <taxon>Pezizomycotina</taxon>
        <taxon>Eurotiomycetes</taxon>
        <taxon>Eurotiomycetidae</taxon>
        <taxon>Eurotiales</taxon>
        <taxon>Elaphomycetaceae</taxon>
        <taxon>Elaphomyces</taxon>
    </lineage>
</organism>
<dbReference type="OrthoDB" id="2342176at2759"/>
<dbReference type="PANTHER" id="PTHR36182:SF1">
    <property type="entry name" value="PROTEIN, PUTATIVE (AFU_ORTHOLOGUE AFUA_6G10930)-RELATED"/>
    <property type="match status" value="1"/>
</dbReference>
<dbReference type="EMBL" id="NPHW01003930">
    <property type="protein sequence ID" value="OXV08724.1"/>
    <property type="molecule type" value="Genomic_DNA"/>
</dbReference>
<evidence type="ECO:0000256" key="1">
    <source>
        <dbReference type="SAM" id="Phobius"/>
    </source>
</evidence>
<dbReference type="PANTHER" id="PTHR36182">
    <property type="entry name" value="PROTEIN, PUTATIVE (AFU_ORTHOLOGUE AFUA_6G10930)-RELATED"/>
    <property type="match status" value="1"/>
</dbReference>
<evidence type="ECO:0008006" key="4">
    <source>
        <dbReference type="Google" id="ProtNLM"/>
    </source>
</evidence>
<dbReference type="Proteomes" id="UP000243515">
    <property type="component" value="Unassembled WGS sequence"/>
</dbReference>
<proteinExistence type="predicted"/>
<accession>A0A232LXB4</accession>
<protein>
    <recommendedName>
        <fullName evidence="4">Chitin-binding type-4 domain-containing protein</fullName>
    </recommendedName>
</protein>
<keyword evidence="1" id="KW-0812">Transmembrane</keyword>
<reference evidence="2 3" key="1">
    <citation type="journal article" date="2015" name="Environ. Microbiol.">
        <title>Metagenome sequence of Elaphomyces granulatus from sporocarp tissue reveals Ascomycota ectomycorrhizal fingerprints of genome expansion and a Proteobacteria-rich microbiome.</title>
        <authorList>
            <person name="Quandt C.A."/>
            <person name="Kohler A."/>
            <person name="Hesse C.N."/>
            <person name="Sharpton T.J."/>
            <person name="Martin F."/>
            <person name="Spatafora J.W."/>
        </authorList>
    </citation>
    <scope>NUCLEOTIDE SEQUENCE [LARGE SCALE GENOMIC DNA]</scope>
    <source>
        <strain evidence="2 3">OSC145934</strain>
    </source>
</reference>
<feature type="transmembrane region" description="Helical" evidence="1">
    <location>
        <begin position="12"/>
        <end position="32"/>
    </location>
</feature>
<dbReference type="AlphaFoldDB" id="A0A232LXB4"/>
<name>A0A232LXB4_9EURO</name>
<dbReference type="Gene3D" id="2.70.50.70">
    <property type="match status" value="1"/>
</dbReference>
<sequence>MHSNSDHYYRPLVVCIILLSAVIVQAHMQLYFPPPFAAKNNPHLTGAADPYLDYPYNCCGRKTPFPCRGYLNLLGTSQGAPVVTWAAGSVASFSLTGEGNHYGGSCQVGFSIDNGTSWKVVRSYEGNCPHRHGGIDPTLQTFEFNVPIDTPAGNHIFAWTWINREQEFNMVCSSVTITSNLGPQATSRTASTYKSPSRRSLDQYPGKVVERNTSTSASPFSVSVAFNDRPSFLIADIDNGCLTPKTSAEVKYPNPGPDVLIGDGEYPLDLPTPANKCGY</sequence>
<evidence type="ECO:0000313" key="2">
    <source>
        <dbReference type="EMBL" id="OXV08724.1"/>
    </source>
</evidence>
<keyword evidence="3" id="KW-1185">Reference proteome</keyword>
<evidence type="ECO:0000313" key="3">
    <source>
        <dbReference type="Proteomes" id="UP000243515"/>
    </source>
</evidence>
<keyword evidence="1" id="KW-0472">Membrane</keyword>